<evidence type="ECO:0000313" key="2">
    <source>
        <dbReference type="Proteomes" id="UP000031670"/>
    </source>
</evidence>
<accession>A0A0B8PKM3</accession>
<sequence>MDFWKFCASSNKEGDAGIEVELQILEKCLTGWSNIKDSDGESVVFKQDRDHIIKYVPVVHCRALVQKIVALSVLADDELKN</sequence>
<dbReference type="AlphaFoldDB" id="A0A0B8PKM3"/>
<evidence type="ECO:0000313" key="1">
    <source>
        <dbReference type="EMBL" id="GAM63663.1"/>
    </source>
</evidence>
<reference evidence="1 2" key="1">
    <citation type="submission" date="2015-01" db="EMBL/GenBank/DDBJ databases">
        <title>Vibrio sp. C5 JCM 19232 whole genome shotgun sequence.</title>
        <authorList>
            <person name="Sawabe T."/>
            <person name="Meirelles P."/>
            <person name="Feng G."/>
            <person name="Sayaka M."/>
            <person name="Hattori M."/>
            <person name="Ohkuma M."/>
        </authorList>
    </citation>
    <scope>NUCLEOTIDE SEQUENCE [LARGE SCALE GENOMIC DNA]</scope>
    <source>
        <strain evidence="1 2">JCM19232</strain>
    </source>
</reference>
<gene>
    <name evidence="1" type="ORF">JCM19232_2643</name>
</gene>
<proteinExistence type="predicted"/>
<name>A0A0B8PKM3_9VIBR</name>
<reference evidence="1 2" key="2">
    <citation type="submission" date="2015-01" db="EMBL/GenBank/DDBJ databases">
        <authorList>
            <consortium name="NBRP consortium"/>
            <person name="Sawabe T."/>
            <person name="Meirelles P."/>
            <person name="Feng G."/>
            <person name="Sayaka M."/>
            <person name="Hattori M."/>
            <person name="Ohkuma M."/>
        </authorList>
    </citation>
    <scope>NUCLEOTIDE SEQUENCE [LARGE SCALE GENOMIC DNA]</scope>
    <source>
        <strain evidence="1 2">JCM19232</strain>
    </source>
</reference>
<dbReference type="EMBL" id="BBSA01000009">
    <property type="protein sequence ID" value="GAM63663.1"/>
    <property type="molecule type" value="Genomic_DNA"/>
</dbReference>
<protein>
    <submittedName>
        <fullName evidence="1">Uncharacterized protein</fullName>
    </submittedName>
</protein>
<dbReference type="Proteomes" id="UP000031670">
    <property type="component" value="Unassembled WGS sequence"/>
</dbReference>
<organism evidence="1 2">
    <name type="scientific">Vibrio ishigakensis</name>
    <dbReference type="NCBI Taxonomy" id="1481914"/>
    <lineage>
        <taxon>Bacteria</taxon>
        <taxon>Pseudomonadati</taxon>
        <taxon>Pseudomonadota</taxon>
        <taxon>Gammaproteobacteria</taxon>
        <taxon>Vibrionales</taxon>
        <taxon>Vibrionaceae</taxon>
        <taxon>Vibrio</taxon>
    </lineage>
</organism>
<comment type="caution">
    <text evidence="1">The sequence shown here is derived from an EMBL/GenBank/DDBJ whole genome shotgun (WGS) entry which is preliminary data.</text>
</comment>